<dbReference type="InterPro" id="IPR020449">
    <property type="entry name" value="Tscrpt_reg_AraC-type_HTH"/>
</dbReference>
<reference evidence="5 6" key="1">
    <citation type="submission" date="2023-05" db="EMBL/GenBank/DDBJ databases">
        <title>The complete genome of Acinetobacter sp. nov KCTC 92772.</title>
        <authorList>
            <person name="Zhou G."/>
        </authorList>
    </citation>
    <scope>NUCLEOTIDE SEQUENCE [LARGE SCALE GENOMIC DNA]</scope>
    <source>
        <strain evidence="5 6">KCTC 92772</strain>
    </source>
</reference>
<gene>
    <name evidence="5" type="ORF">QLH32_07025</name>
</gene>
<evidence type="ECO:0000256" key="3">
    <source>
        <dbReference type="ARBA" id="ARBA00023163"/>
    </source>
</evidence>
<dbReference type="PROSITE" id="PS01124">
    <property type="entry name" value="HTH_ARAC_FAMILY_2"/>
    <property type="match status" value="1"/>
</dbReference>
<evidence type="ECO:0000259" key="4">
    <source>
        <dbReference type="PROSITE" id="PS01124"/>
    </source>
</evidence>
<dbReference type="InterPro" id="IPR050204">
    <property type="entry name" value="AraC_XylS_family_regulators"/>
</dbReference>
<dbReference type="PRINTS" id="PR00032">
    <property type="entry name" value="HTHARAC"/>
</dbReference>
<dbReference type="RefSeq" id="WP_283268847.1">
    <property type="nucleotide sequence ID" value="NZ_CP125669.1"/>
</dbReference>
<keyword evidence="2" id="KW-0238">DNA-binding</keyword>
<dbReference type="Gene3D" id="1.10.10.60">
    <property type="entry name" value="Homeodomain-like"/>
    <property type="match status" value="1"/>
</dbReference>
<dbReference type="PANTHER" id="PTHR46796:SF6">
    <property type="entry name" value="ARAC SUBFAMILY"/>
    <property type="match status" value="1"/>
</dbReference>
<organism evidence="5 6">
    <name type="scientific">Acinetobacter corruptisaponis</name>
    <dbReference type="NCBI Taxonomy" id="3045147"/>
    <lineage>
        <taxon>Bacteria</taxon>
        <taxon>Pseudomonadati</taxon>
        <taxon>Pseudomonadota</taxon>
        <taxon>Gammaproteobacteria</taxon>
        <taxon>Moraxellales</taxon>
        <taxon>Moraxellaceae</taxon>
        <taxon>Acinetobacter</taxon>
    </lineage>
</organism>
<dbReference type="SMART" id="SM00342">
    <property type="entry name" value="HTH_ARAC"/>
    <property type="match status" value="1"/>
</dbReference>
<name>A0ABY8S705_9GAMM</name>
<dbReference type="Proteomes" id="UP001229836">
    <property type="component" value="Chromosome"/>
</dbReference>
<keyword evidence="6" id="KW-1185">Reference proteome</keyword>
<dbReference type="EMBL" id="CP125669">
    <property type="protein sequence ID" value="WHP07201.1"/>
    <property type="molecule type" value="Genomic_DNA"/>
</dbReference>
<evidence type="ECO:0000313" key="6">
    <source>
        <dbReference type="Proteomes" id="UP001229836"/>
    </source>
</evidence>
<protein>
    <submittedName>
        <fullName evidence="5">Helix-turn-helix domain-containing protein</fullName>
    </submittedName>
</protein>
<evidence type="ECO:0000313" key="5">
    <source>
        <dbReference type="EMBL" id="WHP07201.1"/>
    </source>
</evidence>
<dbReference type="Pfam" id="PF12833">
    <property type="entry name" value="HTH_18"/>
    <property type="match status" value="1"/>
</dbReference>
<evidence type="ECO:0000256" key="2">
    <source>
        <dbReference type="ARBA" id="ARBA00023125"/>
    </source>
</evidence>
<proteinExistence type="predicted"/>
<dbReference type="InterPro" id="IPR018060">
    <property type="entry name" value="HTH_AraC"/>
</dbReference>
<feature type="domain" description="HTH araC/xylS-type" evidence="4">
    <location>
        <begin position="207"/>
        <end position="307"/>
    </location>
</feature>
<accession>A0ABY8S705</accession>
<dbReference type="InterPro" id="IPR009057">
    <property type="entry name" value="Homeodomain-like_sf"/>
</dbReference>
<keyword evidence="3" id="KW-0804">Transcription</keyword>
<keyword evidence="1" id="KW-0805">Transcription regulation</keyword>
<dbReference type="SUPFAM" id="SSF46689">
    <property type="entry name" value="Homeodomain-like"/>
    <property type="match status" value="1"/>
</dbReference>
<sequence>MSEEIFISTESVDADIRTDFYRSLFSSFLDITPVDQNPLSGSIHIRSVDHWTMTHWKFGLQHCHRRPNLILQADIDAYLLILITKGYFNSTTKNTSTLLNVGDLILINTSQVNSSISAGESMSLYIPRTELEQHMGHYRIPNEVILKAKQPMTQLLTDYMLSLFNVALDLKPRESNPAFEALLSLLAVRLRNGKMPIHQEVNTVLKWRIQQYIDLNIKSPDLGIEKLMSRFNVSRAHLYRAFEAEGGIATFIRNKRLDRIYCELIDQDFSTSVLTEISQAYGFNNSSQFLRAFRLRFGMSPMEVQGHYLDQEPDQLDLKPYFIMQRP</sequence>
<evidence type="ECO:0000256" key="1">
    <source>
        <dbReference type="ARBA" id="ARBA00023015"/>
    </source>
</evidence>
<dbReference type="PANTHER" id="PTHR46796">
    <property type="entry name" value="HTH-TYPE TRANSCRIPTIONAL ACTIVATOR RHAS-RELATED"/>
    <property type="match status" value="1"/>
</dbReference>